<dbReference type="PROSITE" id="PS51293">
    <property type="entry name" value="SANT"/>
    <property type="match status" value="1"/>
</dbReference>
<dbReference type="InterPro" id="IPR009057">
    <property type="entry name" value="Homeodomain-like_sf"/>
</dbReference>
<dbReference type="PROSITE" id="PS50090">
    <property type="entry name" value="MYB_LIKE"/>
    <property type="match status" value="1"/>
</dbReference>
<dbReference type="InterPro" id="IPR017930">
    <property type="entry name" value="Myb_dom"/>
</dbReference>
<protein>
    <submittedName>
        <fullName evidence="4">Myb-like DNA-binding domain-containing protein</fullName>
    </submittedName>
    <submittedName>
        <fullName evidence="6">Myb-like_DNA-binding domain-containing protein</fullName>
    </submittedName>
</protein>
<keyword evidence="4" id="KW-0238">DNA-binding</keyword>
<reference evidence="4" key="1">
    <citation type="submission" date="2023-06" db="EMBL/GenBank/DDBJ databases">
        <authorList>
            <person name="Kurt Z."/>
        </authorList>
    </citation>
    <scope>NUCLEOTIDE SEQUENCE</scope>
</reference>
<dbReference type="SMART" id="SM00717">
    <property type="entry name" value="SANT"/>
    <property type="match status" value="1"/>
</dbReference>
<dbReference type="Proteomes" id="UP001642409">
    <property type="component" value="Unassembled WGS sequence"/>
</dbReference>
<dbReference type="EMBL" id="CATOUU010000634">
    <property type="protein sequence ID" value="CAI9936251.1"/>
    <property type="molecule type" value="Genomic_DNA"/>
</dbReference>
<dbReference type="Gene3D" id="1.10.10.60">
    <property type="entry name" value="Homeodomain-like"/>
    <property type="match status" value="1"/>
</dbReference>
<sequence length="185" mass="21357">MTQKPRPEYVSWSDAEIRKLIDASNLHKDGVINWAGVASHFPNRSPQQCKSFYNNRIRALEVKTDKTANDYYLFMISTQMQKPETPQQNVKKLFCECGTADMYIHIANLLADNPEFQYNPKFLGVMKEVIEVHGQLRGYLTAAFSKQKYLEVGDYVLSKELYELMARRMASFDAATVMQKIQAKQ</sequence>
<evidence type="ECO:0000313" key="5">
    <source>
        <dbReference type="EMBL" id="CAI9936251.1"/>
    </source>
</evidence>
<dbReference type="EMBL" id="CAXDID020000317">
    <property type="protein sequence ID" value="CAL6076021.1"/>
    <property type="molecule type" value="Genomic_DNA"/>
</dbReference>
<dbReference type="CDD" id="cd00167">
    <property type="entry name" value="SANT"/>
    <property type="match status" value="1"/>
</dbReference>
<evidence type="ECO:0000313" key="7">
    <source>
        <dbReference type="EMBL" id="CAL6076027.1"/>
    </source>
</evidence>
<reference evidence="6 8" key="2">
    <citation type="submission" date="2024-07" db="EMBL/GenBank/DDBJ databases">
        <authorList>
            <person name="Akdeniz Z."/>
        </authorList>
    </citation>
    <scope>NUCLEOTIDE SEQUENCE [LARGE SCALE GENOMIC DNA]</scope>
</reference>
<dbReference type="InterPro" id="IPR001005">
    <property type="entry name" value="SANT/Myb"/>
</dbReference>
<dbReference type="InterPro" id="IPR017884">
    <property type="entry name" value="SANT_dom"/>
</dbReference>
<dbReference type="PROSITE" id="PS51294">
    <property type="entry name" value="HTH_MYB"/>
    <property type="match status" value="1"/>
</dbReference>
<evidence type="ECO:0000313" key="4">
    <source>
        <dbReference type="EMBL" id="CAI9936248.1"/>
    </source>
</evidence>
<organism evidence="4">
    <name type="scientific">Hexamita inflata</name>
    <dbReference type="NCBI Taxonomy" id="28002"/>
    <lineage>
        <taxon>Eukaryota</taxon>
        <taxon>Metamonada</taxon>
        <taxon>Diplomonadida</taxon>
        <taxon>Hexamitidae</taxon>
        <taxon>Hexamitinae</taxon>
        <taxon>Hexamita</taxon>
    </lineage>
</organism>
<dbReference type="Pfam" id="PF00249">
    <property type="entry name" value="Myb_DNA-binding"/>
    <property type="match status" value="1"/>
</dbReference>
<dbReference type="AlphaFoldDB" id="A0AA86PCW9"/>
<comment type="caution">
    <text evidence="4">The sequence shown here is derived from an EMBL/GenBank/DDBJ whole genome shotgun (WGS) entry which is preliminary data.</text>
</comment>
<proteinExistence type="predicted"/>
<feature type="domain" description="Myb-like" evidence="1">
    <location>
        <begin position="4"/>
        <end position="57"/>
    </location>
</feature>
<evidence type="ECO:0000313" key="6">
    <source>
        <dbReference type="EMBL" id="CAL6076021.1"/>
    </source>
</evidence>
<dbReference type="EMBL" id="CATOUU010000634">
    <property type="protein sequence ID" value="CAI9936248.1"/>
    <property type="molecule type" value="Genomic_DNA"/>
</dbReference>
<keyword evidence="8" id="KW-1185">Reference proteome</keyword>
<gene>
    <name evidence="4" type="ORF">HINF_LOCUS23893</name>
    <name evidence="5" type="ORF">HINF_LOCUS23896</name>
    <name evidence="6" type="ORF">HINF_LOCUS57488</name>
    <name evidence="7" type="ORF">HINF_LOCUS57491</name>
</gene>
<evidence type="ECO:0000259" key="2">
    <source>
        <dbReference type="PROSITE" id="PS51293"/>
    </source>
</evidence>
<feature type="domain" description="SANT" evidence="2">
    <location>
        <begin position="12"/>
        <end position="53"/>
    </location>
</feature>
<name>A0AA86PCW9_9EUKA</name>
<dbReference type="GO" id="GO:0003677">
    <property type="term" value="F:DNA binding"/>
    <property type="evidence" value="ECO:0007669"/>
    <property type="project" value="UniProtKB-KW"/>
</dbReference>
<evidence type="ECO:0000259" key="3">
    <source>
        <dbReference type="PROSITE" id="PS51294"/>
    </source>
</evidence>
<dbReference type="EMBL" id="CAXDID020000317">
    <property type="protein sequence ID" value="CAL6076027.1"/>
    <property type="molecule type" value="Genomic_DNA"/>
</dbReference>
<evidence type="ECO:0000313" key="8">
    <source>
        <dbReference type="Proteomes" id="UP001642409"/>
    </source>
</evidence>
<feature type="domain" description="HTH myb-type" evidence="3">
    <location>
        <begin position="11"/>
        <end position="61"/>
    </location>
</feature>
<accession>A0AA86PCW9</accession>
<evidence type="ECO:0000259" key="1">
    <source>
        <dbReference type="PROSITE" id="PS50090"/>
    </source>
</evidence>
<dbReference type="SUPFAM" id="SSF46689">
    <property type="entry name" value="Homeodomain-like"/>
    <property type="match status" value="1"/>
</dbReference>